<organism evidence="2">
    <name type="scientific">Opuntia streptacantha</name>
    <name type="common">Prickly pear cactus</name>
    <name type="synonym">Opuntia cardona</name>
    <dbReference type="NCBI Taxonomy" id="393608"/>
    <lineage>
        <taxon>Eukaryota</taxon>
        <taxon>Viridiplantae</taxon>
        <taxon>Streptophyta</taxon>
        <taxon>Embryophyta</taxon>
        <taxon>Tracheophyta</taxon>
        <taxon>Spermatophyta</taxon>
        <taxon>Magnoliopsida</taxon>
        <taxon>eudicotyledons</taxon>
        <taxon>Gunneridae</taxon>
        <taxon>Pentapetalae</taxon>
        <taxon>Caryophyllales</taxon>
        <taxon>Cactineae</taxon>
        <taxon>Cactaceae</taxon>
        <taxon>Opuntioideae</taxon>
        <taxon>Opuntia</taxon>
    </lineage>
</organism>
<protein>
    <submittedName>
        <fullName evidence="2">Uncharacterized protein</fullName>
    </submittedName>
</protein>
<reference evidence="2" key="2">
    <citation type="submission" date="2020-07" db="EMBL/GenBank/DDBJ databases">
        <authorList>
            <person name="Vera ALvarez R."/>
            <person name="Arias-Moreno D.M."/>
            <person name="Jimenez-Jacinto V."/>
            <person name="Jimenez-Bremont J.F."/>
            <person name="Swaminathan K."/>
            <person name="Moose S.P."/>
            <person name="Guerrero-Gonzalez M.L."/>
            <person name="Marino-Ramirez L."/>
            <person name="Landsman D."/>
            <person name="Rodriguez-Kessler M."/>
            <person name="Delgado-Sanchez P."/>
        </authorList>
    </citation>
    <scope>NUCLEOTIDE SEQUENCE</scope>
    <source>
        <tissue evidence="2">Cladode</tissue>
    </source>
</reference>
<evidence type="ECO:0000256" key="1">
    <source>
        <dbReference type="SAM" id="Phobius"/>
    </source>
</evidence>
<dbReference type="EMBL" id="GISG01195874">
    <property type="protein sequence ID" value="MBA4657330.1"/>
    <property type="molecule type" value="Transcribed_RNA"/>
</dbReference>
<feature type="transmembrane region" description="Helical" evidence="1">
    <location>
        <begin position="20"/>
        <end position="43"/>
    </location>
</feature>
<name>A0A7C9A3U7_OPUST</name>
<keyword evidence="1" id="KW-1133">Transmembrane helix</keyword>
<evidence type="ECO:0000313" key="2">
    <source>
        <dbReference type="EMBL" id="MBA4657330.1"/>
    </source>
</evidence>
<keyword evidence="1" id="KW-0472">Membrane</keyword>
<accession>A0A7C9A3U7</accession>
<sequence>MHTGYSKSMHLSNLSCINCSNFWFIFLSPFGEGAVSYIPGFFVKRLKIPNSRVKVPPPAVDVILLSFSSTPCLKFTDPKGIPVGVSKAGSIRLASSSAK</sequence>
<reference evidence="2" key="1">
    <citation type="journal article" date="2013" name="J. Plant Res.">
        <title>Effect of fungi and light on seed germination of three Opuntia species from semiarid lands of central Mexico.</title>
        <authorList>
            <person name="Delgado-Sanchez P."/>
            <person name="Jimenez-Bremont J.F."/>
            <person name="Guerrero-Gonzalez Mde L."/>
            <person name="Flores J."/>
        </authorList>
    </citation>
    <scope>NUCLEOTIDE SEQUENCE</scope>
    <source>
        <tissue evidence="2">Cladode</tissue>
    </source>
</reference>
<keyword evidence="1" id="KW-0812">Transmembrane</keyword>
<proteinExistence type="predicted"/>
<dbReference type="AlphaFoldDB" id="A0A7C9A3U7"/>